<reference evidence="1" key="1">
    <citation type="submission" date="2007-04" db="EMBL/GenBank/DDBJ databases">
        <authorList>
            <consortium name="The Broad Institute Genome Sequencing Platform"/>
            <person name="Birren B."/>
            <person name="Lander E."/>
            <person name="Galagan J."/>
            <person name="Nusbaum C."/>
            <person name="Devon K."/>
            <person name="Ma L.-J."/>
            <person name="Jaffe D."/>
            <person name="Butler J."/>
            <person name="Alvarez P."/>
            <person name="Gnerre S."/>
            <person name="Grabherr M."/>
            <person name="Kleber M."/>
            <person name="Mauceli E."/>
            <person name="Brockman W."/>
            <person name="MacCallum I.A."/>
            <person name="Young S."/>
            <person name="LaButti K."/>
            <person name="DeCaprio D."/>
            <person name="Crawford M."/>
            <person name="Koehrsen M."/>
            <person name="Engels R."/>
            <person name="Montgomery P."/>
            <person name="Pearson M."/>
            <person name="Howarth C."/>
            <person name="Larson L."/>
            <person name="White J."/>
            <person name="O'Leary S."/>
            <person name="Kodira C."/>
            <person name="Zeng Q."/>
            <person name="Yandava C."/>
            <person name="Alvarado L."/>
            <person name="Kistler C."/>
            <person name="Shim W.-B."/>
            <person name="Kang S."/>
            <person name="Woloshuk C."/>
        </authorList>
    </citation>
    <scope>NUCLEOTIDE SEQUENCE</scope>
    <source>
        <strain evidence="1">4287</strain>
    </source>
</reference>
<accession>A0A0J9WH29</accession>
<reference evidence="1" key="2">
    <citation type="journal article" date="2010" name="Nature">
        <title>Comparative genomics reveals mobile pathogenicity chromosomes in Fusarium.</title>
        <authorList>
            <person name="Ma L.J."/>
            <person name="van der Does H.C."/>
            <person name="Borkovich K.A."/>
            <person name="Coleman J.J."/>
            <person name="Daboussi M.J."/>
            <person name="Di Pietro A."/>
            <person name="Dufresne M."/>
            <person name="Freitag M."/>
            <person name="Grabherr M."/>
            <person name="Henrissat B."/>
            <person name="Houterman P.M."/>
            <person name="Kang S."/>
            <person name="Shim W.B."/>
            <person name="Woloshuk C."/>
            <person name="Xie X."/>
            <person name="Xu J.R."/>
            <person name="Antoniw J."/>
            <person name="Baker S.E."/>
            <person name="Bluhm B.H."/>
            <person name="Breakspear A."/>
            <person name="Brown D.W."/>
            <person name="Butchko R.A."/>
            <person name="Chapman S."/>
            <person name="Coulson R."/>
            <person name="Coutinho P.M."/>
            <person name="Danchin E.G."/>
            <person name="Diener A."/>
            <person name="Gale L.R."/>
            <person name="Gardiner D.M."/>
            <person name="Goff S."/>
            <person name="Hammond-Kosack K.E."/>
            <person name="Hilburn K."/>
            <person name="Hua-Van A."/>
            <person name="Jonkers W."/>
            <person name="Kazan K."/>
            <person name="Kodira C.D."/>
            <person name="Koehrsen M."/>
            <person name="Kumar L."/>
            <person name="Lee Y.H."/>
            <person name="Li L."/>
            <person name="Manners J.M."/>
            <person name="Miranda-Saavedra D."/>
            <person name="Mukherjee M."/>
            <person name="Park G."/>
            <person name="Park J."/>
            <person name="Park S.Y."/>
            <person name="Proctor R.H."/>
            <person name="Regev A."/>
            <person name="Ruiz-Roldan M.C."/>
            <person name="Sain D."/>
            <person name="Sakthikumar S."/>
            <person name="Sykes S."/>
            <person name="Schwartz D.C."/>
            <person name="Turgeon B.G."/>
            <person name="Wapinski I."/>
            <person name="Yoder O."/>
            <person name="Young S."/>
            <person name="Zeng Q."/>
            <person name="Zhou S."/>
            <person name="Galagan J."/>
            <person name="Cuomo C.A."/>
            <person name="Kistler H.C."/>
            <person name="Rep M."/>
        </authorList>
    </citation>
    <scope>NUCLEOTIDE SEQUENCE [LARGE SCALE GENOMIC DNA]</scope>
    <source>
        <strain evidence="1">4287</strain>
    </source>
</reference>
<organism evidence="1 2">
    <name type="scientific">Fusarium oxysporum f. sp. lycopersici (strain 4287 / CBS 123668 / FGSC 9935 / NRRL 34936)</name>
    <name type="common">Fusarium vascular wilt of tomato</name>
    <dbReference type="NCBI Taxonomy" id="426428"/>
    <lineage>
        <taxon>Eukaryota</taxon>
        <taxon>Fungi</taxon>
        <taxon>Dikarya</taxon>
        <taxon>Ascomycota</taxon>
        <taxon>Pezizomycotina</taxon>
        <taxon>Sordariomycetes</taxon>
        <taxon>Hypocreomycetidae</taxon>
        <taxon>Hypocreales</taxon>
        <taxon>Nectriaceae</taxon>
        <taxon>Fusarium</taxon>
        <taxon>Fusarium oxysporum species complex</taxon>
    </lineage>
</organism>
<dbReference type="GeneID" id="28958801"/>
<dbReference type="RefSeq" id="XP_018234107.1">
    <property type="nucleotide sequence ID" value="XM_018398144.1"/>
</dbReference>
<name>A0A0J9WH29_FUSO4</name>
<evidence type="ECO:0000313" key="2">
    <source>
        <dbReference type="Proteomes" id="UP000009097"/>
    </source>
</evidence>
<dbReference type="VEuPathDB" id="FungiDB:FOXG_18095"/>
<dbReference type="EMBL" id="DS231697">
    <property type="protein sequence ID" value="KNA96061.1"/>
    <property type="molecule type" value="Genomic_DNA"/>
</dbReference>
<dbReference type="Proteomes" id="UP000009097">
    <property type="component" value="Unassembled WGS sequence"/>
</dbReference>
<gene>
    <name evidence="1" type="ORF">FOXG_18095</name>
</gene>
<proteinExistence type="predicted"/>
<dbReference type="KEGG" id="fox:FOXG_18095"/>
<evidence type="ECO:0000313" key="1">
    <source>
        <dbReference type="EMBL" id="KNA96061.1"/>
    </source>
</evidence>
<sequence length="128" mass="14331">MVTRIREASARELSDLAKVSTPSHNLTNMTAPQMTHFHHAVNEATILTEPWTIILIRAFAKAAMILIHEANDFLEFGLTTPANTGHDFQESMRRAQDCVKGLWILGKKSDMARRSADTLVTAMKKLKV</sequence>
<protein>
    <submittedName>
        <fullName evidence="1">Uncharacterized protein</fullName>
    </submittedName>
</protein>
<dbReference type="AlphaFoldDB" id="A0A0J9WH29"/>